<reference evidence="3" key="1">
    <citation type="journal article" date="2020" name="Stud. Mycol.">
        <title>101 Dothideomycetes genomes: a test case for predicting lifestyles and emergence of pathogens.</title>
        <authorList>
            <person name="Haridas S."/>
            <person name="Albert R."/>
            <person name="Binder M."/>
            <person name="Bloem J."/>
            <person name="Labutti K."/>
            <person name="Salamov A."/>
            <person name="Andreopoulos B."/>
            <person name="Baker S."/>
            <person name="Barry K."/>
            <person name="Bills G."/>
            <person name="Bluhm B."/>
            <person name="Cannon C."/>
            <person name="Castanera R."/>
            <person name="Culley D."/>
            <person name="Daum C."/>
            <person name="Ezra D."/>
            <person name="Gonzalez J."/>
            <person name="Henrissat B."/>
            <person name="Kuo A."/>
            <person name="Liang C."/>
            <person name="Lipzen A."/>
            <person name="Lutzoni F."/>
            <person name="Magnuson J."/>
            <person name="Mondo S."/>
            <person name="Nolan M."/>
            <person name="Ohm R."/>
            <person name="Pangilinan J."/>
            <person name="Park H.-J."/>
            <person name="Ramirez L."/>
            <person name="Alfaro M."/>
            <person name="Sun H."/>
            <person name="Tritt A."/>
            <person name="Yoshinaga Y."/>
            <person name="Zwiers L.-H."/>
            <person name="Turgeon B."/>
            <person name="Goodwin S."/>
            <person name="Spatafora J."/>
            <person name="Crous P."/>
            <person name="Grigoriev I."/>
        </authorList>
    </citation>
    <scope>NUCLEOTIDE SEQUENCE</scope>
    <source>
        <strain evidence="3">CBS 110217</strain>
    </source>
</reference>
<evidence type="ECO:0000313" key="4">
    <source>
        <dbReference type="Proteomes" id="UP000799777"/>
    </source>
</evidence>
<dbReference type="InterPro" id="IPR001227">
    <property type="entry name" value="Ac_transferase_dom_sf"/>
</dbReference>
<dbReference type="OrthoDB" id="5417908at2759"/>
<dbReference type="PANTHER" id="PTHR10982">
    <property type="entry name" value="MALONYL COA-ACYL CARRIER PROTEIN TRANSACYLASE"/>
    <property type="match status" value="1"/>
</dbReference>
<dbReference type="InterPro" id="IPR050830">
    <property type="entry name" value="Fungal_FAS"/>
</dbReference>
<proteinExistence type="predicted"/>
<name>A0A9P4HAN7_9PLEO</name>
<dbReference type="SUPFAM" id="SSF52151">
    <property type="entry name" value="FabD/lysophospholipase-like"/>
    <property type="match status" value="1"/>
</dbReference>
<protein>
    <recommendedName>
        <fullName evidence="2">Starter acyltransferase (SAT) domain-containing protein</fullName>
    </recommendedName>
</protein>
<evidence type="ECO:0000256" key="1">
    <source>
        <dbReference type="ARBA" id="ARBA00022679"/>
    </source>
</evidence>
<organism evidence="3 4">
    <name type="scientific">Setomelanomma holmii</name>
    <dbReference type="NCBI Taxonomy" id="210430"/>
    <lineage>
        <taxon>Eukaryota</taxon>
        <taxon>Fungi</taxon>
        <taxon>Dikarya</taxon>
        <taxon>Ascomycota</taxon>
        <taxon>Pezizomycotina</taxon>
        <taxon>Dothideomycetes</taxon>
        <taxon>Pleosporomycetidae</taxon>
        <taxon>Pleosporales</taxon>
        <taxon>Pleosporineae</taxon>
        <taxon>Phaeosphaeriaceae</taxon>
        <taxon>Setomelanomma</taxon>
    </lineage>
</organism>
<evidence type="ECO:0000313" key="3">
    <source>
        <dbReference type="EMBL" id="KAF2031178.1"/>
    </source>
</evidence>
<dbReference type="PANTHER" id="PTHR10982:SF21">
    <property type="entry name" value="FATTY ACID SYNTHASE SUBUNIT BETA"/>
    <property type="match status" value="1"/>
</dbReference>
<accession>A0A9P4HAN7</accession>
<sequence>MSYQPLIEDILEPIGILLKDLAASDGISEQYPGGLDVLTWIQSTDAQPPNEYLISAPVSFPLIGLLQLIRFKAVCMSLGITPDELPERFEGLSGHSQGVIVATAISTATSWTEYCDAAVKAVKILFWIGARSSQAFKRKYSQPTQIGGIIQGTPSPMLAISNLTCEDLETAILKVNHDLPRHCHVHLALVNTLQDFVVSGPELTLNALGGSLIASKSASSVSLRFLPISVPCHSPLLDDTVSQIEKDLHDVSLVAGQLRQIVNLTSSGSSIASGLASQENLVPSLIRSITSDLVGWTGVAFGGATHIIDFGPGSTGGIGSLT</sequence>
<evidence type="ECO:0000259" key="2">
    <source>
        <dbReference type="Pfam" id="PF16073"/>
    </source>
</evidence>
<dbReference type="InterPro" id="IPR016035">
    <property type="entry name" value="Acyl_Trfase/lysoPLipase"/>
</dbReference>
<dbReference type="InterPro" id="IPR032088">
    <property type="entry name" value="SAT"/>
</dbReference>
<dbReference type="Gene3D" id="3.40.366.10">
    <property type="entry name" value="Malonyl-Coenzyme A Acyl Carrier Protein, domain 2"/>
    <property type="match status" value="2"/>
</dbReference>
<dbReference type="EMBL" id="ML978183">
    <property type="protein sequence ID" value="KAF2031178.1"/>
    <property type="molecule type" value="Genomic_DNA"/>
</dbReference>
<dbReference type="GO" id="GO:0016740">
    <property type="term" value="F:transferase activity"/>
    <property type="evidence" value="ECO:0007669"/>
    <property type="project" value="UniProtKB-KW"/>
</dbReference>
<dbReference type="Pfam" id="PF16073">
    <property type="entry name" value="SAT"/>
    <property type="match status" value="1"/>
</dbReference>
<keyword evidence="4" id="KW-1185">Reference proteome</keyword>
<gene>
    <name evidence="3" type="ORF">EK21DRAFT_63808</name>
</gene>
<dbReference type="AlphaFoldDB" id="A0A9P4HAN7"/>
<keyword evidence="1" id="KW-0808">Transferase</keyword>
<dbReference type="Proteomes" id="UP000799777">
    <property type="component" value="Unassembled WGS sequence"/>
</dbReference>
<feature type="non-terminal residue" evidence="3">
    <location>
        <position position="322"/>
    </location>
</feature>
<comment type="caution">
    <text evidence="3">The sequence shown here is derived from an EMBL/GenBank/DDBJ whole genome shotgun (WGS) entry which is preliminary data.</text>
</comment>
<feature type="domain" description="Starter acyltransferase (SAT)" evidence="2">
    <location>
        <begin position="11"/>
        <end position="233"/>
    </location>
</feature>